<dbReference type="RefSeq" id="WP_263332762.1">
    <property type="nucleotide sequence ID" value="NZ_JAGSYH010000001.1"/>
</dbReference>
<dbReference type="InterPro" id="IPR025857">
    <property type="entry name" value="MacB_PCD"/>
</dbReference>
<evidence type="ECO:0000256" key="6">
    <source>
        <dbReference type="ARBA" id="ARBA00038076"/>
    </source>
</evidence>
<keyword evidence="5 7" id="KW-0472">Membrane</keyword>
<feature type="domain" description="MacB-like periplasmic core" evidence="9">
    <location>
        <begin position="192"/>
        <end position="329"/>
    </location>
</feature>
<feature type="transmembrane region" description="Helical" evidence="7">
    <location>
        <begin position="452"/>
        <end position="474"/>
    </location>
</feature>
<protein>
    <submittedName>
        <fullName evidence="10">FtsX-like permease family protein</fullName>
    </submittedName>
</protein>
<keyword evidence="11" id="KW-1185">Reference proteome</keyword>
<feature type="transmembrane region" description="Helical" evidence="7">
    <location>
        <begin position="90"/>
        <end position="113"/>
    </location>
</feature>
<dbReference type="PANTHER" id="PTHR30572:SF4">
    <property type="entry name" value="ABC TRANSPORTER PERMEASE YTRF"/>
    <property type="match status" value="1"/>
</dbReference>
<evidence type="ECO:0000313" key="11">
    <source>
        <dbReference type="Proteomes" id="UP001596091"/>
    </source>
</evidence>
<keyword evidence="3 7" id="KW-0812">Transmembrane</keyword>
<feature type="domain" description="ABC3 transporter permease C-terminal" evidence="8">
    <location>
        <begin position="368"/>
        <end position="481"/>
    </location>
</feature>
<keyword evidence="4 7" id="KW-1133">Transmembrane helix</keyword>
<sequence length="488" mass="51646">MTGGVLGLGLAGLALAAGRNFLPADLPLTSQITLNWTVASFALLLALLTGVLCGLTPGFVALRTNVNDSLKEGARSGSASSAHTRLRSGLVVAEIAIALILLCASGLLLRSYLNMSEVDLGFRPDHVTTAAYTLSNKEYPSQARIDSFNHQVLLRLSQLPGVPSVGSTSALPTQGDCCEFFVVDGYVDPGGPSQARGAHSEISGNFFRAMGIPLRRGRYFTDDDNANTQLVVIVNQEFAEHYWPNQNPIGKHMHIGNPKSRAPWMTVVGEVANVKVYGPDTGTAAEFYQPVAQVDKDLGGPFSSNDMWGNSGNIVVRSTLPPEQMENSVRAVVRSIDPQLPLAQVQTMEQVVSQSEAPRRFNTVIISSFALAAVLLAVLGIYSVIAFSVASRVQEMAIRMALGSQRADIVRLILASGLKLAAIGAILGLAGAAAASSVLRSFLFHVSPFDPVVMALTAMAVFVLALAASALPALRAASVNPIQALREQ</sequence>
<feature type="transmembrane region" description="Helical" evidence="7">
    <location>
        <begin position="364"/>
        <end position="389"/>
    </location>
</feature>
<comment type="subcellular location">
    <subcellularLocation>
        <location evidence="1">Cell membrane</location>
        <topology evidence="1">Multi-pass membrane protein</topology>
    </subcellularLocation>
</comment>
<dbReference type="EMBL" id="JBHSPH010000010">
    <property type="protein sequence ID" value="MFC5864672.1"/>
    <property type="molecule type" value="Genomic_DNA"/>
</dbReference>
<evidence type="ECO:0000256" key="1">
    <source>
        <dbReference type="ARBA" id="ARBA00004651"/>
    </source>
</evidence>
<evidence type="ECO:0000256" key="2">
    <source>
        <dbReference type="ARBA" id="ARBA00022475"/>
    </source>
</evidence>
<dbReference type="PANTHER" id="PTHR30572">
    <property type="entry name" value="MEMBRANE COMPONENT OF TRANSPORTER-RELATED"/>
    <property type="match status" value="1"/>
</dbReference>
<evidence type="ECO:0000259" key="9">
    <source>
        <dbReference type="Pfam" id="PF12704"/>
    </source>
</evidence>
<gene>
    <name evidence="10" type="ORF">ACFPT7_20355</name>
</gene>
<dbReference type="InterPro" id="IPR050250">
    <property type="entry name" value="Macrolide_Exporter_MacB"/>
</dbReference>
<comment type="caution">
    <text evidence="10">The sequence shown here is derived from an EMBL/GenBank/DDBJ whole genome shotgun (WGS) entry which is preliminary data.</text>
</comment>
<feature type="transmembrane region" description="Helical" evidence="7">
    <location>
        <begin position="409"/>
        <end position="432"/>
    </location>
</feature>
<evidence type="ECO:0000256" key="5">
    <source>
        <dbReference type="ARBA" id="ARBA00023136"/>
    </source>
</evidence>
<evidence type="ECO:0000256" key="3">
    <source>
        <dbReference type="ARBA" id="ARBA00022692"/>
    </source>
</evidence>
<accession>A0ABW1EN09</accession>
<keyword evidence="2" id="KW-1003">Cell membrane</keyword>
<dbReference type="Proteomes" id="UP001596091">
    <property type="component" value="Unassembled WGS sequence"/>
</dbReference>
<evidence type="ECO:0000259" key="8">
    <source>
        <dbReference type="Pfam" id="PF02687"/>
    </source>
</evidence>
<name>A0ABW1EN09_9BACT</name>
<organism evidence="10 11">
    <name type="scientific">Acidicapsa dinghuensis</name>
    <dbReference type="NCBI Taxonomy" id="2218256"/>
    <lineage>
        <taxon>Bacteria</taxon>
        <taxon>Pseudomonadati</taxon>
        <taxon>Acidobacteriota</taxon>
        <taxon>Terriglobia</taxon>
        <taxon>Terriglobales</taxon>
        <taxon>Acidobacteriaceae</taxon>
        <taxon>Acidicapsa</taxon>
    </lineage>
</organism>
<dbReference type="InterPro" id="IPR003838">
    <property type="entry name" value="ABC3_permease_C"/>
</dbReference>
<evidence type="ECO:0000313" key="10">
    <source>
        <dbReference type="EMBL" id="MFC5864672.1"/>
    </source>
</evidence>
<reference evidence="11" key="1">
    <citation type="journal article" date="2019" name="Int. J. Syst. Evol. Microbiol.">
        <title>The Global Catalogue of Microorganisms (GCM) 10K type strain sequencing project: providing services to taxonomists for standard genome sequencing and annotation.</title>
        <authorList>
            <consortium name="The Broad Institute Genomics Platform"/>
            <consortium name="The Broad Institute Genome Sequencing Center for Infectious Disease"/>
            <person name="Wu L."/>
            <person name="Ma J."/>
        </authorList>
    </citation>
    <scope>NUCLEOTIDE SEQUENCE [LARGE SCALE GENOMIC DNA]</scope>
    <source>
        <strain evidence="11">JCM 4087</strain>
    </source>
</reference>
<evidence type="ECO:0000256" key="4">
    <source>
        <dbReference type="ARBA" id="ARBA00022989"/>
    </source>
</evidence>
<dbReference type="Pfam" id="PF12704">
    <property type="entry name" value="MacB_PCD"/>
    <property type="match status" value="1"/>
</dbReference>
<dbReference type="Pfam" id="PF02687">
    <property type="entry name" value="FtsX"/>
    <property type="match status" value="1"/>
</dbReference>
<evidence type="ECO:0000256" key="7">
    <source>
        <dbReference type="SAM" id="Phobius"/>
    </source>
</evidence>
<proteinExistence type="inferred from homology"/>
<comment type="similarity">
    <text evidence="6">Belongs to the ABC-4 integral membrane protein family.</text>
</comment>
<feature type="transmembrane region" description="Helical" evidence="7">
    <location>
        <begin position="40"/>
        <end position="62"/>
    </location>
</feature>